<keyword evidence="2" id="KW-1185">Reference proteome</keyword>
<evidence type="ECO:0000313" key="1">
    <source>
        <dbReference type="EnsemblProtists" id="EOD15765"/>
    </source>
</evidence>
<dbReference type="AlphaFoldDB" id="A0A0D3IWY0"/>
<name>A0A0D3IWY0_EMIH1</name>
<dbReference type="GeneID" id="17261918"/>
<organism evidence="1 2">
    <name type="scientific">Emiliania huxleyi (strain CCMP1516)</name>
    <dbReference type="NCBI Taxonomy" id="280463"/>
    <lineage>
        <taxon>Eukaryota</taxon>
        <taxon>Haptista</taxon>
        <taxon>Haptophyta</taxon>
        <taxon>Prymnesiophyceae</taxon>
        <taxon>Isochrysidales</taxon>
        <taxon>Noelaerhabdaceae</taxon>
        <taxon>Emiliania</taxon>
    </lineage>
</organism>
<evidence type="ECO:0000313" key="2">
    <source>
        <dbReference type="Proteomes" id="UP000013827"/>
    </source>
</evidence>
<proteinExistence type="predicted"/>
<accession>A0A0D3IWY0</accession>
<reference evidence="1" key="2">
    <citation type="submission" date="2024-10" db="UniProtKB">
        <authorList>
            <consortium name="EnsemblProtists"/>
        </authorList>
    </citation>
    <scope>IDENTIFICATION</scope>
</reference>
<dbReference type="RefSeq" id="XP_005768194.1">
    <property type="nucleotide sequence ID" value="XM_005768137.1"/>
</dbReference>
<evidence type="ECO:0008006" key="3">
    <source>
        <dbReference type="Google" id="ProtNLM"/>
    </source>
</evidence>
<protein>
    <recommendedName>
        <fullName evidence="3">Protein kinase domain-containing protein</fullName>
    </recommendedName>
</protein>
<reference evidence="2" key="1">
    <citation type="journal article" date="2013" name="Nature">
        <title>Pan genome of the phytoplankton Emiliania underpins its global distribution.</title>
        <authorList>
            <person name="Read B.A."/>
            <person name="Kegel J."/>
            <person name="Klute M.J."/>
            <person name="Kuo A."/>
            <person name="Lefebvre S.C."/>
            <person name="Maumus F."/>
            <person name="Mayer C."/>
            <person name="Miller J."/>
            <person name="Monier A."/>
            <person name="Salamov A."/>
            <person name="Young J."/>
            <person name="Aguilar M."/>
            <person name="Claverie J.M."/>
            <person name="Frickenhaus S."/>
            <person name="Gonzalez K."/>
            <person name="Herman E.K."/>
            <person name="Lin Y.C."/>
            <person name="Napier J."/>
            <person name="Ogata H."/>
            <person name="Sarno A.F."/>
            <person name="Shmutz J."/>
            <person name="Schroeder D."/>
            <person name="de Vargas C."/>
            <person name="Verret F."/>
            <person name="von Dassow P."/>
            <person name="Valentin K."/>
            <person name="Van de Peer Y."/>
            <person name="Wheeler G."/>
            <person name="Dacks J.B."/>
            <person name="Delwiche C.F."/>
            <person name="Dyhrman S.T."/>
            <person name="Glockner G."/>
            <person name="John U."/>
            <person name="Richards T."/>
            <person name="Worden A.Z."/>
            <person name="Zhang X."/>
            <person name="Grigoriev I.V."/>
            <person name="Allen A.E."/>
            <person name="Bidle K."/>
            <person name="Borodovsky M."/>
            <person name="Bowler C."/>
            <person name="Brownlee C."/>
            <person name="Cock J.M."/>
            <person name="Elias M."/>
            <person name="Gladyshev V.N."/>
            <person name="Groth M."/>
            <person name="Guda C."/>
            <person name="Hadaegh A."/>
            <person name="Iglesias-Rodriguez M.D."/>
            <person name="Jenkins J."/>
            <person name="Jones B.M."/>
            <person name="Lawson T."/>
            <person name="Leese F."/>
            <person name="Lindquist E."/>
            <person name="Lobanov A."/>
            <person name="Lomsadze A."/>
            <person name="Malik S.B."/>
            <person name="Marsh M.E."/>
            <person name="Mackinder L."/>
            <person name="Mock T."/>
            <person name="Mueller-Roeber B."/>
            <person name="Pagarete A."/>
            <person name="Parker M."/>
            <person name="Probert I."/>
            <person name="Quesneville H."/>
            <person name="Raines C."/>
            <person name="Rensing S.A."/>
            <person name="Riano-Pachon D.M."/>
            <person name="Richier S."/>
            <person name="Rokitta S."/>
            <person name="Shiraiwa Y."/>
            <person name="Soanes D.M."/>
            <person name="van der Giezen M."/>
            <person name="Wahlund T.M."/>
            <person name="Williams B."/>
            <person name="Wilson W."/>
            <person name="Wolfe G."/>
            <person name="Wurch L.L."/>
        </authorList>
    </citation>
    <scope>NUCLEOTIDE SEQUENCE</scope>
</reference>
<dbReference type="EnsemblProtists" id="EOD15765">
    <property type="protein sequence ID" value="EOD15765"/>
    <property type="gene ID" value="EMIHUDRAFT_459274"/>
</dbReference>
<dbReference type="HOGENOM" id="CLU_988453_0_0_1"/>
<sequence>MTPEPGHSCADRQGVWAIGGTHGASTVTLVSNRGAIHVTTLPWRAQRLWALEAGVLIEAERSTPRVAGETGLLYLSHPLDPPRPLRIESGDWDGTVLLTSRTAPPLLLSHSPRLGAHVAWALATEGGEGEDGAVLLRCVWSEPAPAPASDAFLFAASSACVLLCLVLPERGGGGAALAQVHRVALPAGHAGAPPLPSRPCGAVAAVAARPVACPADTPPRLETLGGDGAVTTWAVVGGELRRALLLRLATRLGEGHFCRLYRRNMRGGDDIVATVETALPRG</sequence>
<dbReference type="KEGG" id="ehx:EMIHUDRAFT_459274"/>
<dbReference type="PaxDb" id="2903-EOD15765"/>
<dbReference type="Proteomes" id="UP000013827">
    <property type="component" value="Unassembled WGS sequence"/>
</dbReference>